<feature type="signal peptide" evidence="7">
    <location>
        <begin position="1"/>
        <end position="17"/>
    </location>
</feature>
<evidence type="ECO:0000256" key="7">
    <source>
        <dbReference type="SAM" id="SignalP"/>
    </source>
</evidence>
<dbReference type="InterPro" id="IPR012338">
    <property type="entry name" value="Beta-lactam/transpept-like"/>
</dbReference>
<comment type="caution">
    <text evidence="9">The sequence shown here is derived from an EMBL/GenBank/DDBJ whole genome shotgun (WGS) entry which is preliminary data.</text>
</comment>
<keyword evidence="7" id="KW-0732">Signal</keyword>
<evidence type="ECO:0000256" key="1">
    <source>
        <dbReference type="ARBA" id="ARBA00007840"/>
    </source>
</evidence>
<dbReference type="GO" id="GO:0030288">
    <property type="term" value="C:outer membrane-bounded periplasmic space"/>
    <property type="evidence" value="ECO:0007669"/>
    <property type="project" value="InterPro"/>
</dbReference>
<evidence type="ECO:0000256" key="6">
    <source>
        <dbReference type="RuleBase" id="RU361140"/>
    </source>
</evidence>
<dbReference type="GO" id="GO:0008800">
    <property type="term" value="F:beta-lactamase activity"/>
    <property type="evidence" value="ECO:0007669"/>
    <property type="project" value="UniProtKB-UniRule"/>
</dbReference>
<accession>A0A368XMP8</accession>
<comment type="similarity">
    <text evidence="5">Belongs to the beta-lactamase family.</text>
</comment>
<protein>
    <recommendedName>
        <fullName evidence="2 6">Beta-lactamase</fullName>
        <ecNumber evidence="2 6">3.5.2.6</ecNumber>
    </recommendedName>
</protein>
<proteinExistence type="inferred from homology"/>
<dbReference type="AlphaFoldDB" id="A0A368XMP8"/>
<feature type="domain" description="Beta-lactamase-related" evidence="8">
    <location>
        <begin position="35"/>
        <end position="325"/>
    </location>
</feature>
<evidence type="ECO:0000313" key="10">
    <source>
        <dbReference type="Proteomes" id="UP000252884"/>
    </source>
</evidence>
<dbReference type="InterPro" id="IPR001586">
    <property type="entry name" value="Beta-lactam_class-C_AS"/>
</dbReference>
<dbReference type="EC" id="3.5.2.6" evidence="2 6"/>
<sequence length="535" mass="57002">MSWRAWWLALCAGTALAQPLPQLPDPARLAGQLLGGERGAAVVAIARGTQILRGSASQPERAVDADTALFEIGSVSKVFTGLLLAQAVERGELSLDDTLGQHLPRQTRNTPAAALTLRQLVTHSACLPRTLAADGPDAAAEIRTLTPTQLWDALPQLVLAGQPPCAPRYSNLGMALLGNLLAQHHGQPWETLVRERIAAPLGLTDTVQTLDAARRARMLPAFQGETAAPLWDMDAYAGAGALRSSTADLLRFGQAILAGREGPLGPAAERLLAPLGRYAGGEIGYGILILGPPERRVYLHDGLTGGYRTLWMLMPEGRQVLVASASNARAALPTLRARVLAALFPVPSEPIAVAPAQLAPLTGEYRSEDGTLYRVLLHEGQLYARGGPLGFAPLVAVGPGRFARPERGLLFQFDTAAESARLTVQQGGAAQQARRSAHGVAMAIPAQGDVADAVGRYRLGNGAVFSIRAEQGQLIARLAQQPAFPVFARPGQRDRYFYEVVPAELQFVRDADGRIDALVLHQNGEHRAERIDAQP</sequence>
<dbReference type="SUPFAM" id="SSF56601">
    <property type="entry name" value="beta-lactamase/transpeptidase-like"/>
    <property type="match status" value="1"/>
</dbReference>
<evidence type="ECO:0000256" key="5">
    <source>
        <dbReference type="ARBA" id="ARBA00038473"/>
    </source>
</evidence>
<feature type="chain" id="PRO_5017068387" description="Beta-lactamase" evidence="7">
    <location>
        <begin position="18"/>
        <end position="535"/>
    </location>
</feature>
<evidence type="ECO:0000256" key="2">
    <source>
        <dbReference type="ARBA" id="ARBA00012865"/>
    </source>
</evidence>
<dbReference type="GO" id="GO:0046677">
    <property type="term" value="P:response to antibiotic"/>
    <property type="evidence" value="ECO:0007669"/>
    <property type="project" value="UniProtKB-UniRule"/>
</dbReference>
<evidence type="ECO:0000256" key="4">
    <source>
        <dbReference type="ARBA" id="ARBA00023251"/>
    </source>
</evidence>
<dbReference type="Gene3D" id="3.40.710.10">
    <property type="entry name" value="DD-peptidase/beta-lactamase superfamily"/>
    <property type="match status" value="1"/>
</dbReference>
<dbReference type="EMBL" id="QPJK01000009">
    <property type="protein sequence ID" value="RCW67304.1"/>
    <property type="molecule type" value="Genomic_DNA"/>
</dbReference>
<dbReference type="Proteomes" id="UP000252884">
    <property type="component" value="Unassembled WGS sequence"/>
</dbReference>
<dbReference type="InterPro" id="IPR051478">
    <property type="entry name" value="Beta-lactamase-like_AB/R"/>
</dbReference>
<comment type="catalytic activity">
    <reaction evidence="6">
        <text>a beta-lactam + H2O = a substituted beta-amino acid</text>
        <dbReference type="Rhea" id="RHEA:20401"/>
        <dbReference type="ChEBI" id="CHEBI:15377"/>
        <dbReference type="ChEBI" id="CHEBI:35627"/>
        <dbReference type="ChEBI" id="CHEBI:140347"/>
        <dbReference type="EC" id="3.5.2.6"/>
    </reaction>
</comment>
<gene>
    <name evidence="9" type="ORF">DES41_10927</name>
</gene>
<reference evidence="9 10" key="1">
    <citation type="submission" date="2018-07" db="EMBL/GenBank/DDBJ databases">
        <title>Genomic Encyclopedia of Type Strains, Phase IV (KMG-IV): sequencing the most valuable type-strain genomes for metagenomic binning, comparative biology and taxonomic classification.</title>
        <authorList>
            <person name="Goeker M."/>
        </authorList>
    </citation>
    <scope>NUCLEOTIDE SEQUENCE [LARGE SCALE GENOMIC DNA]</scope>
    <source>
        <strain evidence="9 10">DSM 21634</strain>
    </source>
</reference>
<organism evidence="9 10">
    <name type="scientific">Pseudorhodoferax soli</name>
    <dbReference type="NCBI Taxonomy" id="545864"/>
    <lineage>
        <taxon>Bacteria</taxon>
        <taxon>Pseudomonadati</taxon>
        <taxon>Pseudomonadota</taxon>
        <taxon>Betaproteobacteria</taxon>
        <taxon>Burkholderiales</taxon>
        <taxon>Comamonadaceae</taxon>
    </lineage>
</organism>
<dbReference type="InterPro" id="IPR001466">
    <property type="entry name" value="Beta-lactam-related"/>
</dbReference>
<dbReference type="PANTHER" id="PTHR22935:SF95">
    <property type="entry name" value="BETA-LACTAMASE-LIKE 1-RELATED"/>
    <property type="match status" value="1"/>
</dbReference>
<keyword evidence="10" id="KW-1185">Reference proteome</keyword>
<keyword evidence="3 6" id="KW-0378">Hydrolase</keyword>
<dbReference type="RefSeq" id="WP_114470828.1">
    <property type="nucleotide sequence ID" value="NZ_QPJK01000009.1"/>
</dbReference>
<keyword evidence="4 6" id="KW-0046">Antibiotic resistance</keyword>
<dbReference type="OrthoDB" id="5377431at2"/>
<dbReference type="Pfam" id="PF00144">
    <property type="entry name" value="Beta-lactamase"/>
    <property type="match status" value="1"/>
</dbReference>
<name>A0A368XMP8_9BURK</name>
<comment type="similarity">
    <text evidence="1 6">Belongs to the class-C beta-lactamase family.</text>
</comment>
<dbReference type="PANTHER" id="PTHR22935">
    <property type="entry name" value="PENICILLIN-BINDING PROTEIN"/>
    <property type="match status" value="1"/>
</dbReference>
<evidence type="ECO:0000313" key="9">
    <source>
        <dbReference type="EMBL" id="RCW67304.1"/>
    </source>
</evidence>
<dbReference type="PROSITE" id="PS00336">
    <property type="entry name" value="BETA_LACTAMASE_C"/>
    <property type="match status" value="1"/>
</dbReference>
<dbReference type="GO" id="GO:0017001">
    <property type="term" value="P:antibiotic catabolic process"/>
    <property type="evidence" value="ECO:0007669"/>
    <property type="project" value="InterPro"/>
</dbReference>
<evidence type="ECO:0000256" key="3">
    <source>
        <dbReference type="ARBA" id="ARBA00022801"/>
    </source>
</evidence>
<evidence type="ECO:0000259" key="8">
    <source>
        <dbReference type="Pfam" id="PF00144"/>
    </source>
</evidence>